<dbReference type="InterPro" id="IPR002797">
    <property type="entry name" value="Polysacc_synth"/>
</dbReference>
<keyword evidence="5 6" id="KW-0472">Membrane</keyword>
<keyword evidence="2" id="KW-1003">Cell membrane</keyword>
<keyword evidence="4 6" id="KW-1133">Transmembrane helix</keyword>
<name>A0ABS9MG98_9FIRM</name>
<feature type="transmembrane region" description="Helical" evidence="6">
    <location>
        <begin position="94"/>
        <end position="112"/>
    </location>
</feature>
<evidence type="ECO:0000256" key="4">
    <source>
        <dbReference type="ARBA" id="ARBA00022989"/>
    </source>
</evidence>
<feature type="transmembrane region" description="Helical" evidence="6">
    <location>
        <begin position="54"/>
        <end position="73"/>
    </location>
</feature>
<comment type="caution">
    <text evidence="7">The sequence shown here is derived from an EMBL/GenBank/DDBJ whole genome shotgun (WGS) entry which is preliminary data.</text>
</comment>
<feature type="transmembrane region" description="Helical" evidence="6">
    <location>
        <begin position="132"/>
        <end position="152"/>
    </location>
</feature>
<feature type="transmembrane region" description="Helical" evidence="6">
    <location>
        <begin position="378"/>
        <end position="397"/>
    </location>
</feature>
<feature type="transmembrane region" description="Helical" evidence="6">
    <location>
        <begin position="409"/>
        <end position="430"/>
    </location>
</feature>
<sequence>MGKRMGRSTKQSFLHGALILLVAVAIVKVIGALFKIPLNLIITPVGMGYFSTAYNLYNPIFSLATAGFPIAIARLVSENYARGRFRDIRQIHKVSIPIFLTLGLLAFCLMFFGAKPYVSYATDRGDMNALPAIYLLSPAILFSSMVAIYRGYYEGLRNMYPTALSEVVEALFKLVLGLAGAYLVIQNGLNEYAASGTVYGIPVESVEYAKAAALPYAAAGAIFGVTVGSAFGFVFLWIYHKCNGDGITHEMLAGSPRPYPMKQTVVRLVRTAIPVALGALAVNLSSLVDTTFVQRRLRDIMSVHPEVLLQEYSGLLSEVVIQTDRVPTFLFGCYGNATTLFMLVPAITQAFGVSALPNVTTAWTTGDPKKIKNSIETVLRVVAMITIPAGLGLSVLSGPITQLLGYNEITGKILILLGLGAIFAATDTPINSMLQAVGRVDLPIKLLSVGLVIKVVLNYLLVGIPEINVMGAGIGTLVCYFFLTVFGLVLLCREAKIKLNWIGLFVKPFLSGGVCVLSAYLVQNYAAMLVDGRIATILALFVAVVVYGACMLWTRALQKSDILMLPKGQKIAKILENHGWIR</sequence>
<dbReference type="InterPro" id="IPR024923">
    <property type="entry name" value="PG_synth_SpoVB"/>
</dbReference>
<dbReference type="Pfam" id="PF01943">
    <property type="entry name" value="Polysacc_synt"/>
    <property type="match status" value="1"/>
</dbReference>
<dbReference type="InterPro" id="IPR050833">
    <property type="entry name" value="Poly_Biosynth_Transport"/>
</dbReference>
<dbReference type="PIRSF" id="PIRSF038958">
    <property type="entry name" value="PG_synth_SpoVB"/>
    <property type="match status" value="1"/>
</dbReference>
<feature type="transmembrane region" description="Helical" evidence="6">
    <location>
        <begin position="467"/>
        <end position="492"/>
    </location>
</feature>
<dbReference type="CDD" id="cd13124">
    <property type="entry name" value="MATE_SpoVB_like"/>
    <property type="match status" value="1"/>
</dbReference>
<dbReference type="Pfam" id="PF01554">
    <property type="entry name" value="MatE"/>
    <property type="match status" value="1"/>
</dbReference>
<dbReference type="RefSeq" id="WP_237966371.1">
    <property type="nucleotide sequence ID" value="NZ_JAKNHQ010000002.1"/>
</dbReference>
<dbReference type="PANTHER" id="PTHR30250:SF21">
    <property type="entry name" value="LIPID II FLIPPASE MURJ"/>
    <property type="match status" value="1"/>
</dbReference>
<keyword evidence="8" id="KW-1185">Reference proteome</keyword>
<feature type="transmembrane region" description="Helical" evidence="6">
    <location>
        <begin position="442"/>
        <end position="461"/>
    </location>
</feature>
<evidence type="ECO:0000313" key="7">
    <source>
        <dbReference type="EMBL" id="MCG4609814.1"/>
    </source>
</evidence>
<gene>
    <name evidence="7" type="ORF">L0P57_02490</name>
</gene>
<feature type="transmembrane region" description="Helical" evidence="6">
    <location>
        <begin position="216"/>
        <end position="239"/>
    </location>
</feature>
<evidence type="ECO:0000256" key="1">
    <source>
        <dbReference type="ARBA" id="ARBA00004651"/>
    </source>
</evidence>
<protein>
    <submittedName>
        <fullName evidence="7">Polysaccharide biosynthesis protein</fullName>
    </submittedName>
</protein>
<evidence type="ECO:0000313" key="8">
    <source>
        <dbReference type="Proteomes" id="UP001298681"/>
    </source>
</evidence>
<feature type="transmembrane region" description="Helical" evidence="6">
    <location>
        <begin position="534"/>
        <end position="554"/>
    </location>
</feature>
<feature type="transmembrane region" description="Helical" evidence="6">
    <location>
        <begin position="12"/>
        <end position="34"/>
    </location>
</feature>
<dbReference type="EMBL" id="JAKNHQ010000002">
    <property type="protein sequence ID" value="MCG4609814.1"/>
    <property type="molecule type" value="Genomic_DNA"/>
</dbReference>
<evidence type="ECO:0000256" key="5">
    <source>
        <dbReference type="ARBA" id="ARBA00023136"/>
    </source>
</evidence>
<reference evidence="7 8" key="1">
    <citation type="submission" date="2022-01" db="EMBL/GenBank/DDBJ databases">
        <title>Collection of gut derived symbiotic bacterial strains cultured from healthy donors.</title>
        <authorList>
            <person name="Lin H."/>
            <person name="Kohout C."/>
            <person name="Waligurski E."/>
            <person name="Pamer E.G."/>
        </authorList>
    </citation>
    <scope>NUCLEOTIDE SEQUENCE [LARGE SCALE GENOMIC DNA]</scope>
    <source>
        <strain evidence="7 8">DFI.7.58</strain>
    </source>
</reference>
<evidence type="ECO:0000256" key="3">
    <source>
        <dbReference type="ARBA" id="ARBA00022692"/>
    </source>
</evidence>
<dbReference type="Proteomes" id="UP001298681">
    <property type="component" value="Unassembled WGS sequence"/>
</dbReference>
<keyword evidence="3 6" id="KW-0812">Transmembrane</keyword>
<organism evidence="7 8">
    <name type="scientific">Anaeromassilibacillus senegalensis</name>
    <dbReference type="NCBI Taxonomy" id="1673717"/>
    <lineage>
        <taxon>Bacteria</taxon>
        <taxon>Bacillati</taxon>
        <taxon>Bacillota</taxon>
        <taxon>Clostridia</taxon>
        <taxon>Eubacteriales</taxon>
        <taxon>Acutalibacteraceae</taxon>
        <taxon>Anaeromassilibacillus</taxon>
    </lineage>
</organism>
<feature type="transmembrane region" description="Helical" evidence="6">
    <location>
        <begin position="504"/>
        <end position="522"/>
    </location>
</feature>
<dbReference type="PANTHER" id="PTHR30250">
    <property type="entry name" value="PST FAMILY PREDICTED COLANIC ACID TRANSPORTER"/>
    <property type="match status" value="1"/>
</dbReference>
<proteinExistence type="predicted"/>
<comment type="subcellular location">
    <subcellularLocation>
        <location evidence="1">Cell membrane</location>
        <topology evidence="1">Multi-pass membrane protein</topology>
    </subcellularLocation>
</comment>
<accession>A0ABS9MG98</accession>
<feature type="transmembrane region" description="Helical" evidence="6">
    <location>
        <begin position="164"/>
        <end position="185"/>
    </location>
</feature>
<evidence type="ECO:0000256" key="6">
    <source>
        <dbReference type="SAM" id="Phobius"/>
    </source>
</evidence>
<evidence type="ECO:0000256" key="2">
    <source>
        <dbReference type="ARBA" id="ARBA00022475"/>
    </source>
</evidence>
<dbReference type="InterPro" id="IPR002528">
    <property type="entry name" value="MATE_fam"/>
</dbReference>